<organism evidence="5 6">
    <name type="scientific">Seminavis robusta</name>
    <dbReference type="NCBI Taxonomy" id="568900"/>
    <lineage>
        <taxon>Eukaryota</taxon>
        <taxon>Sar</taxon>
        <taxon>Stramenopiles</taxon>
        <taxon>Ochrophyta</taxon>
        <taxon>Bacillariophyta</taxon>
        <taxon>Bacillariophyceae</taxon>
        <taxon>Bacillariophycidae</taxon>
        <taxon>Naviculales</taxon>
        <taxon>Naviculaceae</taxon>
        <taxon>Seminavis</taxon>
    </lineage>
</organism>
<evidence type="ECO:0000313" key="6">
    <source>
        <dbReference type="Proteomes" id="UP001153069"/>
    </source>
</evidence>
<evidence type="ECO:0000313" key="5">
    <source>
        <dbReference type="EMBL" id="CAB9502313.1"/>
    </source>
</evidence>
<evidence type="ECO:0000259" key="3">
    <source>
        <dbReference type="Pfam" id="PF08541"/>
    </source>
</evidence>
<dbReference type="Pfam" id="PF08545">
    <property type="entry name" value="ACP_syn_III"/>
    <property type="match status" value="1"/>
</dbReference>
<dbReference type="EMBL" id="CAICTM010000132">
    <property type="protein sequence ID" value="CAB9502313.1"/>
    <property type="molecule type" value="Genomic_DNA"/>
</dbReference>
<gene>
    <name evidence="5" type="ORF">SEMRO_133_G062980.1</name>
</gene>
<dbReference type="PANTHER" id="PTHR34069">
    <property type="entry name" value="3-OXOACYL-[ACYL-CARRIER-PROTEIN] SYNTHASE 3"/>
    <property type="match status" value="1"/>
</dbReference>
<dbReference type="InterPro" id="IPR016039">
    <property type="entry name" value="Thiolase-like"/>
</dbReference>
<comment type="caution">
    <text evidence="5">The sequence shown here is derived from an EMBL/GenBank/DDBJ whole genome shotgun (WGS) entry which is preliminary data.</text>
</comment>
<proteinExistence type="predicted"/>
<protein>
    <submittedName>
        <fullName evidence="5">Synthase III, chloroplastic</fullName>
    </submittedName>
</protein>
<evidence type="ECO:0000259" key="4">
    <source>
        <dbReference type="Pfam" id="PF08545"/>
    </source>
</evidence>
<dbReference type="GO" id="GO:0044550">
    <property type="term" value="P:secondary metabolite biosynthetic process"/>
    <property type="evidence" value="ECO:0007669"/>
    <property type="project" value="TreeGrafter"/>
</dbReference>
<dbReference type="Proteomes" id="UP001153069">
    <property type="component" value="Unassembled WGS sequence"/>
</dbReference>
<dbReference type="Gene3D" id="3.40.47.10">
    <property type="match status" value="2"/>
</dbReference>
<keyword evidence="6" id="KW-1185">Reference proteome</keyword>
<dbReference type="GO" id="GO:0006633">
    <property type="term" value="P:fatty acid biosynthetic process"/>
    <property type="evidence" value="ECO:0007669"/>
    <property type="project" value="InterPro"/>
</dbReference>
<feature type="domain" description="Beta-ketoacyl-[acyl-carrier-protein] synthase III N-terminal" evidence="4">
    <location>
        <begin position="186"/>
        <end position="261"/>
    </location>
</feature>
<feature type="domain" description="Beta-ketoacyl-[acyl-carrier-protein] synthase III C-terminal" evidence="3">
    <location>
        <begin position="319"/>
        <end position="410"/>
    </location>
</feature>
<evidence type="ECO:0000256" key="2">
    <source>
        <dbReference type="ARBA" id="ARBA00023315"/>
    </source>
</evidence>
<dbReference type="InterPro" id="IPR013747">
    <property type="entry name" value="ACP_syn_III_C"/>
</dbReference>
<dbReference type="Pfam" id="PF08541">
    <property type="entry name" value="ACP_syn_III_C"/>
    <property type="match status" value="1"/>
</dbReference>
<keyword evidence="1" id="KW-0808">Transferase</keyword>
<dbReference type="PANTHER" id="PTHR34069:SF2">
    <property type="entry name" value="BETA-KETOACYL-[ACYL-CARRIER-PROTEIN] SYNTHASE III"/>
    <property type="match status" value="1"/>
</dbReference>
<name>A0A9N8H551_9STRA</name>
<dbReference type="GO" id="GO:0004315">
    <property type="term" value="F:3-oxoacyl-[acyl-carrier-protein] synthase activity"/>
    <property type="evidence" value="ECO:0007669"/>
    <property type="project" value="InterPro"/>
</dbReference>
<dbReference type="AlphaFoldDB" id="A0A9N8H551"/>
<accession>A0A9N8H551</accession>
<reference evidence="5" key="1">
    <citation type="submission" date="2020-06" db="EMBL/GenBank/DDBJ databases">
        <authorList>
            <consortium name="Plant Systems Biology data submission"/>
        </authorList>
    </citation>
    <scope>NUCLEOTIDE SEQUENCE</scope>
    <source>
        <strain evidence="5">D6</strain>
    </source>
</reference>
<dbReference type="SUPFAM" id="SSF53901">
    <property type="entry name" value="Thiolase-like"/>
    <property type="match status" value="1"/>
</dbReference>
<dbReference type="InterPro" id="IPR013751">
    <property type="entry name" value="ACP_syn_III_N"/>
</dbReference>
<evidence type="ECO:0000256" key="1">
    <source>
        <dbReference type="ARBA" id="ARBA00022679"/>
    </source>
</evidence>
<sequence length="437" mass="47489">MRFIRSLFSSSRGSAKNSWHAESNDSTTRRAFITGCGRAVPGVDQLQGKGALVDTDIIMQKLVDAGIHNPKTGKPVALDWAKRYLGSTNIAIADVSVFERVFEHQLPEDCKDISEFDMSVSAAKMALDEAGVSASEIDCIIHVSGSNRLPKEGRRDDLGLNHCMRGYPTALPGLRPDCLLQHQDSGCAGVVPPFQMAKAMLSGGDFKNILVIASNSFHRRDWKETTKVNEMTQWINYLLFGDGASAFVLQGAHHASQVVDTTKSNTCFELLKVNSVSDTSMFTFQTYVEANKDTSCVQVTGRLNTDAAKQFAPKMKGWLSSQGIRISQVDALLLHQPNSHVMQKIKQFLAGDKLLDIAGKYGNLVSASLGTQFYEQIYSSGKNKVKHGRLVAGFTFGAHAGNTYGGFLARVHIGEEETMASGSSELHLSDASSSISV</sequence>
<keyword evidence="2" id="KW-0012">Acyltransferase</keyword>